<comment type="caution">
    <text evidence="4">The sequence shown here is derived from an EMBL/GenBank/DDBJ whole genome shotgun (WGS) entry which is preliminary data.</text>
</comment>
<dbReference type="EMBL" id="LHPF02000021">
    <property type="protein sequence ID" value="PSC70189.1"/>
    <property type="molecule type" value="Genomic_DNA"/>
</dbReference>
<dbReference type="InterPro" id="IPR011990">
    <property type="entry name" value="TPR-like_helical_dom_sf"/>
</dbReference>
<dbReference type="InterPro" id="IPR019734">
    <property type="entry name" value="TPR_rpt"/>
</dbReference>
<feature type="coiled-coil region" evidence="2">
    <location>
        <begin position="321"/>
        <end position="348"/>
    </location>
</feature>
<dbReference type="PROSITE" id="PS50005">
    <property type="entry name" value="TPR"/>
    <property type="match status" value="1"/>
</dbReference>
<feature type="compositionally biased region" description="Basic and acidic residues" evidence="3">
    <location>
        <begin position="202"/>
        <end position="216"/>
    </location>
</feature>
<feature type="region of interest" description="Disordered" evidence="3">
    <location>
        <begin position="202"/>
        <end position="233"/>
    </location>
</feature>
<evidence type="ECO:0000256" key="1">
    <source>
        <dbReference type="PROSITE-ProRule" id="PRU00339"/>
    </source>
</evidence>
<evidence type="ECO:0000256" key="3">
    <source>
        <dbReference type="SAM" id="MobiDB-lite"/>
    </source>
</evidence>
<keyword evidence="2" id="KW-0175">Coiled coil</keyword>
<evidence type="ECO:0000313" key="4">
    <source>
        <dbReference type="EMBL" id="PSC70189.1"/>
    </source>
</evidence>
<sequence>MLPPINDNPFDEEAYRELQGAVRTVDDTTALKDRVAAIVKLHDGAGWGENGKEAIKAGAIELLVHQGSDFSGSGSRSVQSMRRAAVACLAEMSNYAELAARVAAAGLVDHLPPMLEDSLKRYRYGQSGKSMEQDPDQAGSGRSGRAGRQGQMIAERLLNLCANIVGLPYPVGQVLALCGEPIVEHFNAFARVLATGVGAAEDEPHLRNNPEWRDAPRGVGASTSGGGGGAGAEMRGVDVHQNADGSYTFDADDDFSDWPDIPNPMSDNFCRFWANGLRWLTSPAEQDRLVAKGLVGKLRQVEGTMMSGQGMALAALQPAWERHAKREARKARGDLQELAESAKQHRHRGNEAFQAGQYEAAAEDLALLRLERYNESLAAAHDATQFDPLKPKFWARLGDAHRGLGQHACALLCYEQAAKLAPKEEEIQRRWATATNCRRSTLAGCIPRCTRKEAAEAAVEPGQRLDPATLPRKDDICKDREFMMRVVAMGEADVSEALMDAEVDRATRKLLGLAPDGTEDWAGTPRGIAMQKITPLLDLAESAATAKDLPMSNGRWCISWSDTLLMIDQPAPMFIISVMDGHEARASMLRPGRPTAATIIQALKYAMTHPQMPSSRRERLADVLVAHRMRGEYAVVEAELRRMGVGCFLETREEALATAAAHGTDPDGFNFAEENAAEHV</sequence>
<proteinExistence type="predicted"/>
<dbReference type="SUPFAM" id="SSF48452">
    <property type="entry name" value="TPR-like"/>
    <property type="match status" value="1"/>
</dbReference>
<evidence type="ECO:0000256" key="2">
    <source>
        <dbReference type="SAM" id="Coils"/>
    </source>
</evidence>
<dbReference type="AlphaFoldDB" id="A0A2P6V7X5"/>
<keyword evidence="1" id="KW-0802">TPR repeat</keyword>
<reference evidence="4 5" key="1">
    <citation type="journal article" date="2018" name="Plant J.">
        <title>Genome sequences of Chlorella sorokiniana UTEX 1602 and Micractinium conductrix SAG 241.80: implications to maltose excretion by a green alga.</title>
        <authorList>
            <person name="Arriola M.B."/>
            <person name="Velmurugan N."/>
            <person name="Zhang Y."/>
            <person name="Plunkett M.H."/>
            <person name="Hondzo H."/>
            <person name="Barney B.M."/>
        </authorList>
    </citation>
    <scope>NUCLEOTIDE SEQUENCE [LARGE SCALE GENOMIC DNA]</scope>
    <source>
        <strain evidence="4 5">SAG 241.80</strain>
    </source>
</reference>
<gene>
    <name evidence="4" type="ORF">C2E20_6321</name>
</gene>
<accession>A0A2P6V7X5</accession>
<keyword evidence="5" id="KW-1185">Reference proteome</keyword>
<organism evidence="4 5">
    <name type="scientific">Micractinium conductrix</name>
    <dbReference type="NCBI Taxonomy" id="554055"/>
    <lineage>
        <taxon>Eukaryota</taxon>
        <taxon>Viridiplantae</taxon>
        <taxon>Chlorophyta</taxon>
        <taxon>core chlorophytes</taxon>
        <taxon>Trebouxiophyceae</taxon>
        <taxon>Chlorellales</taxon>
        <taxon>Chlorellaceae</taxon>
        <taxon>Chlorella clade</taxon>
        <taxon>Micractinium</taxon>
    </lineage>
</organism>
<dbReference type="Proteomes" id="UP000239649">
    <property type="component" value="Unassembled WGS sequence"/>
</dbReference>
<protein>
    <submittedName>
        <fullName evidence="4">Serine threonine-phosphatase</fullName>
    </submittedName>
</protein>
<feature type="repeat" description="TPR" evidence="1">
    <location>
        <begin position="391"/>
        <end position="424"/>
    </location>
</feature>
<dbReference type="Gene3D" id="1.25.40.10">
    <property type="entry name" value="Tetratricopeptide repeat domain"/>
    <property type="match status" value="1"/>
</dbReference>
<evidence type="ECO:0000313" key="5">
    <source>
        <dbReference type="Proteomes" id="UP000239649"/>
    </source>
</evidence>
<name>A0A2P6V7X5_9CHLO</name>
<dbReference type="SMART" id="SM00028">
    <property type="entry name" value="TPR"/>
    <property type="match status" value="2"/>
</dbReference>
<feature type="region of interest" description="Disordered" evidence="3">
    <location>
        <begin position="125"/>
        <end position="148"/>
    </location>
</feature>
<dbReference type="OrthoDB" id="2335338at2759"/>